<sequence>MTTTFDLLLGQTRGSAEILQQTAHDEERKQYEADHPPELVRTRDAVPAISDRAVELIVTFEVTSAELYNARYRHPTWPGGQSGPTIGIGYDCGYCTADQLAQDWTAAIGQDAVNKLKAVCGKKGPTAQQSLPGVASVDVPFDAANQVFRATSVRRTTGQTVHALPKAAQMSGDSLGALVSLVYNRGASFTLPGDRYNEMRQIAADVDSGNLKDIPAQIRSMKRLWENNPKMAGLVRRRELEALLFEQGLAAAGA</sequence>
<comment type="caution">
    <text evidence="3">The sequence shown here is derived from an EMBL/GenBank/DDBJ whole genome shotgun (WGS) entry which is preliminary data.</text>
</comment>
<keyword evidence="2" id="KW-0081">Bacteriolytic enzyme</keyword>
<protein>
    <recommendedName>
        <fullName evidence="5">Lysozyme</fullName>
    </recommendedName>
</protein>
<reference evidence="3" key="1">
    <citation type="submission" date="2016-01" db="EMBL/GenBank/DDBJ databases">
        <authorList>
            <person name="Peeters C."/>
        </authorList>
    </citation>
    <scope>NUCLEOTIDE SEQUENCE [LARGE SCALE GENOMIC DNA]</scope>
    <source>
        <strain evidence="3">LMG 22934</strain>
    </source>
</reference>
<proteinExistence type="predicted"/>
<evidence type="ECO:0008006" key="5">
    <source>
        <dbReference type="Google" id="ProtNLM"/>
    </source>
</evidence>
<dbReference type="InterPro" id="IPR023346">
    <property type="entry name" value="Lysozyme-like_dom_sf"/>
</dbReference>
<dbReference type="Gene3D" id="1.10.530.40">
    <property type="match status" value="1"/>
</dbReference>
<evidence type="ECO:0000313" key="3">
    <source>
        <dbReference type="EMBL" id="SAL66726.1"/>
    </source>
</evidence>
<keyword evidence="1" id="KW-0929">Antimicrobial</keyword>
<dbReference type="GO" id="GO:0003796">
    <property type="term" value="F:lysozyme activity"/>
    <property type="evidence" value="ECO:0007669"/>
    <property type="project" value="InterPro"/>
</dbReference>
<dbReference type="EMBL" id="FCNW02000079">
    <property type="protein sequence ID" value="SAL66726.1"/>
    <property type="molecule type" value="Genomic_DNA"/>
</dbReference>
<dbReference type="GO" id="GO:0042742">
    <property type="term" value="P:defense response to bacterium"/>
    <property type="evidence" value="ECO:0007669"/>
    <property type="project" value="UniProtKB-KW"/>
</dbReference>
<evidence type="ECO:0000256" key="1">
    <source>
        <dbReference type="ARBA" id="ARBA00022529"/>
    </source>
</evidence>
<dbReference type="GO" id="GO:0031640">
    <property type="term" value="P:killing of cells of another organism"/>
    <property type="evidence" value="ECO:0007669"/>
    <property type="project" value="UniProtKB-KW"/>
</dbReference>
<organism evidence="3 4">
    <name type="scientific">Caballeronia humi</name>
    <dbReference type="NCBI Taxonomy" id="326474"/>
    <lineage>
        <taxon>Bacteria</taxon>
        <taxon>Pseudomonadati</taxon>
        <taxon>Pseudomonadota</taxon>
        <taxon>Betaproteobacteria</taxon>
        <taxon>Burkholderiales</taxon>
        <taxon>Burkholderiaceae</taxon>
        <taxon>Caballeronia</taxon>
    </lineage>
</organism>
<keyword evidence="4" id="KW-1185">Reference proteome</keyword>
<dbReference type="CDD" id="cd16904">
    <property type="entry name" value="pesticin_lyz-like"/>
    <property type="match status" value="1"/>
</dbReference>
<dbReference type="InterPro" id="IPR023347">
    <property type="entry name" value="Lysozyme_dom_sf"/>
</dbReference>
<dbReference type="SUPFAM" id="SSF53955">
    <property type="entry name" value="Lysozyme-like"/>
    <property type="match status" value="1"/>
</dbReference>
<dbReference type="RefSeq" id="WP_087670871.1">
    <property type="nucleotide sequence ID" value="NZ_FCNW02000079.1"/>
</dbReference>
<evidence type="ECO:0000313" key="4">
    <source>
        <dbReference type="Proteomes" id="UP000054977"/>
    </source>
</evidence>
<dbReference type="AlphaFoldDB" id="A0A158JD21"/>
<accession>A0A158JD21</accession>
<gene>
    <name evidence="3" type="ORF">AWB65_06387</name>
</gene>
<dbReference type="Proteomes" id="UP000054977">
    <property type="component" value="Unassembled WGS sequence"/>
</dbReference>
<name>A0A158JD21_9BURK</name>
<evidence type="ECO:0000256" key="2">
    <source>
        <dbReference type="ARBA" id="ARBA00022638"/>
    </source>
</evidence>
<dbReference type="OrthoDB" id="1242806at2"/>